<sequence>MLRRARITAVSLLALTSLSACAVGSNNPEEGQSKPAPANGTDPALSVNNPKNLKGITDACQLLTPEQRTQLGVSDDKDFESLINDVYQEPSCEIFSDAYNAMIDINANNGGMAKLHAGKDKWDNFTPTEVAGYPAAQLDAQSILCRVHVGVADDQSLEVYYSKNAGGTPEMDDPCGFAEKIAVEALKNVP</sequence>
<feature type="region of interest" description="Disordered" evidence="1">
    <location>
        <begin position="24"/>
        <end position="50"/>
    </location>
</feature>
<reference evidence="4" key="1">
    <citation type="journal article" date="2019" name="Int. J. Syst. Evol. Microbiol.">
        <title>The Global Catalogue of Microorganisms (GCM) 10K type strain sequencing project: providing services to taxonomists for standard genome sequencing and annotation.</title>
        <authorList>
            <consortium name="The Broad Institute Genomics Platform"/>
            <consortium name="The Broad Institute Genome Sequencing Center for Infectious Disease"/>
            <person name="Wu L."/>
            <person name="Ma J."/>
        </authorList>
    </citation>
    <scope>NUCLEOTIDE SEQUENCE [LARGE SCALE GENOMIC DNA]</scope>
    <source>
        <strain evidence="4">JCM 9687</strain>
    </source>
</reference>
<dbReference type="InterPro" id="IPR024520">
    <property type="entry name" value="DUF3558"/>
</dbReference>
<dbReference type="EMBL" id="BAAAYK010000038">
    <property type="protein sequence ID" value="GAA3363372.1"/>
    <property type="molecule type" value="Genomic_DNA"/>
</dbReference>
<dbReference type="Pfam" id="PF12079">
    <property type="entry name" value="DUF3558"/>
    <property type="match status" value="1"/>
</dbReference>
<organism evidence="3 4">
    <name type="scientific">Saccharopolyspora gregorii</name>
    <dbReference type="NCBI Taxonomy" id="33914"/>
    <lineage>
        <taxon>Bacteria</taxon>
        <taxon>Bacillati</taxon>
        <taxon>Actinomycetota</taxon>
        <taxon>Actinomycetes</taxon>
        <taxon>Pseudonocardiales</taxon>
        <taxon>Pseudonocardiaceae</taxon>
        <taxon>Saccharopolyspora</taxon>
    </lineage>
</organism>
<dbReference type="RefSeq" id="WP_344930365.1">
    <property type="nucleotide sequence ID" value="NZ_BAAAYK010000038.1"/>
</dbReference>
<keyword evidence="2" id="KW-0732">Signal</keyword>
<protein>
    <recommendedName>
        <fullName evidence="5">DUF3558 domain-containing protein</fullName>
    </recommendedName>
</protein>
<evidence type="ECO:0008006" key="5">
    <source>
        <dbReference type="Google" id="ProtNLM"/>
    </source>
</evidence>
<feature type="signal peptide" evidence="2">
    <location>
        <begin position="1"/>
        <end position="22"/>
    </location>
</feature>
<keyword evidence="4" id="KW-1185">Reference proteome</keyword>
<evidence type="ECO:0000256" key="1">
    <source>
        <dbReference type="SAM" id="MobiDB-lite"/>
    </source>
</evidence>
<dbReference type="PROSITE" id="PS51257">
    <property type="entry name" value="PROKAR_LIPOPROTEIN"/>
    <property type="match status" value="1"/>
</dbReference>
<accession>A0ABP6RYD2</accession>
<name>A0ABP6RYD2_9PSEU</name>
<evidence type="ECO:0000313" key="4">
    <source>
        <dbReference type="Proteomes" id="UP001500483"/>
    </source>
</evidence>
<gene>
    <name evidence="3" type="ORF">GCM10020366_55020</name>
</gene>
<evidence type="ECO:0000256" key="2">
    <source>
        <dbReference type="SAM" id="SignalP"/>
    </source>
</evidence>
<evidence type="ECO:0000313" key="3">
    <source>
        <dbReference type="EMBL" id="GAA3363372.1"/>
    </source>
</evidence>
<feature type="chain" id="PRO_5045475496" description="DUF3558 domain-containing protein" evidence="2">
    <location>
        <begin position="23"/>
        <end position="190"/>
    </location>
</feature>
<proteinExistence type="predicted"/>
<dbReference type="Proteomes" id="UP001500483">
    <property type="component" value="Unassembled WGS sequence"/>
</dbReference>
<comment type="caution">
    <text evidence="3">The sequence shown here is derived from an EMBL/GenBank/DDBJ whole genome shotgun (WGS) entry which is preliminary data.</text>
</comment>